<evidence type="ECO:0000313" key="2">
    <source>
        <dbReference type="EMBL" id="KXN66781.1"/>
    </source>
</evidence>
<name>A0A137NVT4_CONC2</name>
<proteinExistence type="predicted"/>
<reference evidence="2 3" key="1">
    <citation type="journal article" date="2015" name="Genome Biol. Evol.">
        <title>Phylogenomic analyses indicate that early fungi evolved digesting cell walls of algal ancestors of land plants.</title>
        <authorList>
            <person name="Chang Y."/>
            <person name="Wang S."/>
            <person name="Sekimoto S."/>
            <person name="Aerts A.L."/>
            <person name="Choi C."/>
            <person name="Clum A."/>
            <person name="LaButti K.M."/>
            <person name="Lindquist E.A."/>
            <person name="Yee Ngan C."/>
            <person name="Ohm R.A."/>
            <person name="Salamov A.A."/>
            <person name="Grigoriev I.V."/>
            <person name="Spatafora J.W."/>
            <person name="Berbee M.L."/>
        </authorList>
    </citation>
    <scope>NUCLEOTIDE SEQUENCE [LARGE SCALE GENOMIC DNA]</scope>
    <source>
        <strain evidence="2 3">NRRL 28638</strain>
    </source>
</reference>
<accession>A0A137NVT4</accession>
<gene>
    <name evidence="2" type="ORF">CONCODRAFT_168087</name>
</gene>
<keyword evidence="3" id="KW-1185">Reference proteome</keyword>
<evidence type="ECO:0000256" key="1">
    <source>
        <dbReference type="SAM" id="SignalP"/>
    </source>
</evidence>
<evidence type="ECO:0000313" key="3">
    <source>
        <dbReference type="Proteomes" id="UP000070444"/>
    </source>
</evidence>
<dbReference type="Proteomes" id="UP000070444">
    <property type="component" value="Unassembled WGS sequence"/>
</dbReference>
<evidence type="ECO:0008006" key="4">
    <source>
        <dbReference type="Google" id="ProtNLM"/>
    </source>
</evidence>
<feature type="chain" id="PRO_5012904392" description="Carbohydrate-binding module family 19 domain-containing protein" evidence="1">
    <location>
        <begin position="16"/>
        <end position="114"/>
    </location>
</feature>
<feature type="signal peptide" evidence="1">
    <location>
        <begin position="1"/>
        <end position="15"/>
    </location>
</feature>
<protein>
    <recommendedName>
        <fullName evidence="4">Carbohydrate-binding module family 19 domain-containing protein</fullName>
    </recommendedName>
</protein>
<dbReference type="EMBL" id="KQ964690">
    <property type="protein sequence ID" value="KXN66781.1"/>
    <property type="molecule type" value="Genomic_DNA"/>
</dbReference>
<organism evidence="2 3">
    <name type="scientific">Conidiobolus coronatus (strain ATCC 28846 / CBS 209.66 / NRRL 28638)</name>
    <name type="common">Delacroixia coronata</name>
    <dbReference type="NCBI Taxonomy" id="796925"/>
    <lineage>
        <taxon>Eukaryota</taxon>
        <taxon>Fungi</taxon>
        <taxon>Fungi incertae sedis</taxon>
        <taxon>Zoopagomycota</taxon>
        <taxon>Entomophthoromycotina</taxon>
        <taxon>Entomophthoromycetes</taxon>
        <taxon>Entomophthorales</taxon>
        <taxon>Ancylistaceae</taxon>
        <taxon>Conidiobolus</taxon>
    </lineage>
</organism>
<sequence>MKFINFTIFTASLSAATTEFQVSNPVTPNNPAISRIISQVDPSAAKSPNGPKLISVTSEGDGLPCMTLETMCSETDPYNWKICNNNQWLEYRCIVPESKCLPVTTVWPRIVICL</sequence>
<keyword evidence="1" id="KW-0732">Signal</keyword>
<dbReference type="AlphaFoldDB" id="A0A137NVT4"/>